<keyword evidence="2" id="KW-1185">Reference proteome</keyword>
<sequence length="85" mass="9496">MNRLNCAYVVVSMCEGVYLQEVTPGVMEFGLVDGGKQALRIIFKQDLLYGDFVVVGVRDAATECNTSRISRDVALSYALRNKFRN</sequence>
<name>A0AAW1MCP0_POPJA</name>
<reference evidence="1 2" key="1">
    <citation type="journal article" date="2024" name="BMC Genomics">
        <title>De novo assembly and annotation of Popillia japonica's genome with initial clues to its potential as an invasive pest.</title>
        <authorList>
            <person name="Cucini C."/>
            <person name="Boschi S."/>
            <person name="Funari R."/>
            <person name="Cardaioli E."/>
            <person name="Iannotti N."/>
            <person name="Marturano G."/>
            <person name="Paoli F."/>
            <person name="Bruttini M."/>
            <person name="Carapelli A."/>
            <person name="Frati F."/>
            <person name="Nardi F."/>
        </authorList>
    </citation>
    <scope>NUCLEOTIDE SEQUENCE [LARGE SCALE GENOMIC DNA]</scope>
    <source>
        <strain evidence="1">DMR45628</strain>
    </source>
</reference>
<dbReference type="EMBL" id="JASPKY010000057">
    <property type="protein sequence ID" value="KAK9744497.1"/>
    <property type="molecule type" value="Genomic_DNA"/>
</dbReference>
<proteinExistence type="predicted"/>
<organism evidence="1 2">
    <name type="scientific">Popillia japonica</name>
    <name type="common">Japanese beetle</name>
    <dbReference type="NCBI Taxonomy" id="7064"/>
    <lineage>
        <taxon>Eukaryota</taxon>
        <taxon>Metazoa</taxon>
        <taxon>Ecdysozoa</taxon>
        <taxon>Arthropoda</taxon>
        <taxon>Hexapoda</taxon>
        <taxon>Insecta</taxon>
        <taxon>Pterygota</taxon>
        <taxon>Neoptera</taxon>
        <taxon>Endopterygota</taxon>
        <taxon>Coleoptera</taxon>
        <taxon>Polyphaga</taxon>
        <taxon>Scarabaeiformia</taxon>
        <taxon>Scarabaeidae</taxon>
        <taxon>Rutelinae</taxon>
        <taxon>Popillia</taxon>
    </lineage>
</organism>
<protein>
    <submittedName>
        <fullName evidence="1">Uncharacterized protein</fullName>
    </submittedName>
</protein>
<dbReference type="Proteomes" id="UP001458880">
    <property type="component" value="Unassembled WGS sequence"/>
</dbReference>
<comment type="caution">
    <text evidence="1">The sequence shown here is derived from an EMBL/GenBank/DDBJ whole genome shotgun (WGS) entry which is preliminary data.</text>
</comment>
<evidence type="ECO:0000313" key="2">
    <source>
        <dbReference type="Proteomes" id="UP001458880"/>
    </source>
</evidence>
<accession>A0AAW1MCP0</accession>
<gene>
    <name evidence="1" type="ORF">QE152_g7713</name>
</gene>
<dbReference type="AlphaFoldDB" id="A0AAW1MCP0"/>
<evidence type="ECO:0000313" key="1">
    <source>
        <dbReference type="EMBL" id="KAK9744497.1"/>
    </source>
</evidence>